<gene>
    <name evidence="2" type="ORF">X907_0779</name>
</gene>
<evidence type="ECO:0000259" key="1">
    <source>
        <dbReference type="Pfam" id="PF05170"/>
    </source>
</evidence>
<feature type="domain" description="AsmA" evidence="1">
    <location>
        <begin position="283"/>
        <end position="518"/>
    </location>
</feature>
<dbReference type="PANTHER" id="PTHR30441:SF9">
    <property type="entry name" value="ASMA FAMILY PROTEIN YHJG"/>
    <property type="match status" value="1"/>
</dbReference>
<reference evidence="2 3" key="1">
    <citation type="submission" date="2016-12" db="EMBL/GenBank/DDBJ databases">
        <title>The genome of dimorphic prosthecate Glycocaulis alkaliphilus 6b-8t, isolated from crude oil dictates its adaptability in petroleum environments.</title>
        <authorList>
            <person name="Wu X.-L."/>
            <person name="Geng S."/>
        </authorList>
    </citation>
    <scope>NUCLEOTIDE SEQUENCE [LARGE SCALE GENOMIC DNA]</scope>
    <source>
        <strain evidence="2 3">6B-8</strain>
    </source>
</reference>
<evidence type="ECO:0000313" key="2">
    <source>
        <dbReference type="EMBL" id="AZU03323.1"/>
    </source>
</evidence>
<dbReference type="Proteomes" id="UP000286954">
    <property type="component" value="Chromosome"/>
</dbReference>
<dbReference type="InterPro" id="IPR052894">
    <property type="entry name" value="AsmA-related"/>
</dbReference>
<dbReference type="RefSeq" id="WP_127565727.1">
    <property type="nucleotide sequence ID" value="NZ_BMFB01000002.1"/>
</dbReference>
<feature type="domain" description="AsmA" evidence="1">
    <location>
        <begin position="7"/>
        <end position="128"/>
    </location>
</feature>
<dbReference type="GO" id="GO:0090313">
    <property type="term" value="P:regulation of protein targeting to membrane"/>
    <property type="evidence" value="ECO:0007669"/>
    <property type="project" value="TreeGrafter"/>
</dbReference>
<dbReference type="KEGG" id="gak:X907_0779"/>
<dbReference type="InterPro" id="IPR007844">
    <property type="entry name" value="AsmA"/>
</dbReference>
<sequence>MFVRILAGLVAIIFAACLALVLVIQLAGWDWLRGPVEERVSRALDRQVTINEPLEVRWRWNFVPRVRFDSVTISDEDWTGDDHFITLERAVADVALLDLLRGRVNLREAWIRGLELRLSVDEERRNNWGLGRGDGQGSIPIVGALHLVESQVIYRNAAREVSFTADLDSVVAEDQEGADRTAISGEGEMRGRPLSFTGEGDGVMRLRDPDQSFAFRLDLEGGETRFAFDGRLGPRGSFRQIAGALALRGENLREIHDFTGIPAPDTSPYDLTLDLARVDDVWQARNIEGVVGDSDLSGQLDYDTGRDRPFVDAELTSDSLDFNDIGMLIGAPAIDPDDMSESALRRAQARALRDEGRIFPRATLAVERISGVDGRLVFEGREVTGAGQALTEVSTVITLDDRVLLFEPLEFGFRGGRLISRVEVNARGEDTITSADGTFSGIRLEDFIPNERIEGTFSGDISLVGTGDSIRRAMATSNGRIRALLDEGSISRRTLELIGLDLLNYIFASDETVATSCGVADIVVTDGIGEAETLLVATPDSQIHGEGRFDFRRERFDLRVQARDTSPNIGSLGGPINIGGTFRDPDISPDDETYLRGAATVALGVFLTPLAAVLGTVQIDTVDGGVCERLLGQADAAEGE</sequence>
<dbReference type="PROSITE" id="PS51257">
    <property type="entry name" value="PROKAR_LIPOPROTEIN"/>
    <property type="match status" value="1"/>
</dbReference>
<evidence type="ECO:0000313" key="3">
    <source>
        <dbReference type="Proteomes" id="UP000286954"/>
    </source>
</evidence>
<keyword evidence="3" id="KW-1185">Reference proteome</keyword>
<dbReference type="Pfam" id="PF05170">
    <property type="entry name" value="AsmA"/>
    <property type="match status" value="2"/>
</dbReference>
<proteinExistence type="predicted"/>
<protein>
    <submittedName>
        <fullName evidence="2">AsmA family protein</fullName>
    </submittedName>
</protein>
<dbReference type="GO" id="GO:0005886">
    <property type="term" value="C:plasma membrane"/>
    <property type="evidence" value="ECO:0007669"/>
    <property type="project" value="TreeGrafter"/>
</dbReference>
<dbReference type="PANTHER" id="PTHR30441">
    <property type="entry name" value="DUF748 DOMAIN-CONTAINING PROTEIN"/>
    <property type="match status" value="1"/>
</dbReference>
<organism evidence="2 3">
    <name type="scientific">Glycocaulis alkaliphilus</name>
    <dbReference type="NCBI Taxonomy" id="1434191"/>
    <lineage>
        <taxon>Bacteria</taxon>
        <taxon>Pseudomonadati</taxon>
        <taxon>Pseudomonadota</taxon>
        <taxon>Alphaproteobacteria</taxon>
        <taxon>Maricaulales</taxon>
        <taxon>Maricaulaceae</taxon>
        <taxon>Glycocaulis</taxon>
    </lineage>
</organism>
<name>A0A3T0E7G7_9PROT</name>
<dbReference type="EMBL" id="CP018911">
    <property type="protein sequence ID" value="AZU03323.1"/>
    <property type="molecule type" value="Genomic_DNA"/>
</dbReference>
<dbReference type="OrthoDB" id="5749006at2"/>
<accession>A0A3T0E7G7</accession>
<dbReference type="AlphaFoldDB" id="A0A3T0E7G7"/>